<dbReference type="EMBL" id="GBRH01260262">
    <property type="protein sequence ID" value="JAD37633.1"/>
    <property type="molecule type" value="Transcribed_RNA"/>
</dbReference>
<organism evidence="1">
    <name type="scientific">Arundo donax</name>
    <name type="common">Giant reed</name>
    <name type="synonym">Donax arundinaceus</name>
    <dbReference type="NCBI Taxonomy" id="35708"/>
    <lineage>
        <taxon>Eukaryota</taxon>
        <taxon>Viridiplantae</taxon>
        <taxon>Streptophyta</taxon>
        <taxon>Embryophyta</taxon>
        <taxon>Tracheophyta</taxon>
        <taxon>Spermatophyta</taxon>
        <taxon>Magnoliopsida</taxon>
        <taxon>Liliopsida</taxon>
        <taxon>Poales</taxon>
        <taxon>Poaceae</taxon>
        <taxon>PACMAD clade</taxon>
        <taxon>Arundinoideae</taxon>
        <taxon>Arundineae</taxon>
        <taxon>Arundo</taxon>
    </lineage>
</organism>
<sequence length="44" mass="4645">MGGVSIIARLKRRPREACRTSDEGCEMVGRREPLAAGNGKTTGG</sequence>
<reference evidence="1" key="1">
    <citation type="submission" date="2014-09" db="EMBL/GenBank/DDBJ databases">
        <authorList>
            <person name="Magalhaes I.L.F."/>
            <person name="Oliveira U."/>
            <person name="Santos F.R."/>
            <person name="Vidigal T.H.D.A."/>
            <person name="Brescovit A.D."/>
            <person name="Santos A.J."/>
        </authorList>
    </citation>
    <scope>NUCLEOTIDE SEQUENCE</scope>
    <source>
        <tissue evidence="1">Shoot tissue taken approximately 20 cm above the soil surface</tissue>
    </source>
</reference>
<dbReference type="AlphaFoldDB" id="A0A0A8ZJ04"/>
<proteinExistence type="predicted"/>
<name>A0A0A8ZJ04_ARUDO</name>
<reference evidence="1" key="2">
    <citation type="journal article" date="2015" name="Data Brief">
        <title>Shoot transcriptome of the giant reed, Arundo donax.</title>
        <authorList>
            <person name="Barrero R.A."/>
            <person name="Guerrero F.D."/>
            <person name="Moolhuijzen P."/>
            <person name="Goolsby J.A."/>
            <person name="Tidwell J."/>
            <person name="Bellgard S.E."/>
            <person name="Bellgard M.I."/>
        </authorList>
    </citation>
    <scope>NUCLEOTIDE SEQUENCE</scope>
    <source>
        <tissue evidence="1">Shoot tissue taken approximately 20 cm above the soil surface</tissue>
    </source>
</reference>
<evidence type="ECO:0000313" key="1">
    <source>
        <dbReference type="EMBL" id="JAD37633.1"/>
    </source>
</evidence>
<protein>
    <submittedName>
        <fullName evidence="1">Uncharacterized protein</fullName>
    </submittedName>
</protein>
<accession>A0A0A8ZJ04</accession>